<evidence type="ECO:0000313" key="2">
    <source>
        <dbReference type="Proteomes" id="UP001497527"/>
    </source>
</evidence>
<name>A0ABM9PFV4_9FLAO</name>
<keyword evidence="2" id="KW-1185">Reference proteome</keyword>
<dbReference type="Proteomes" id="UP001497527">
    <property type="component" value="Unassembled WGS sequence"/>
</dbReference>
<evidence type="ECO:0000313" key="1">
    <source>
        <dbReference type="EMBL" id="CAL2104513.1"/>
    </source>
</evidence>
<reference evidence="1 2" key="1">
    <citation type="submission" date="2024-05" db="EMBL/GenBank/DDBJ databases">
        <authorList>
            <person name="Duchaud E."/>
        </authorList>
    </citation>
    <scope>NUCLEOTIDE SEQUENCE [LARGE SCALE GENOMIC DNA]</scope>
    <source>
        <strain evidence="1">Ena-SAMPLE-TAB-13-05-2024-13:56:06:370-140308</strain>
    </source>
</reference>
<organism evidence="1 2">
    <name type="scientific">Tenacibaculum polynesiense</name>
    <dbReference type="NCBI Taxonomy" id="3137857"/>
    <lineage>
        <taxon>Bacteria</taxon>
        <taxon>Pseudomonadati</taxon>
        <taxon>Bacteroidota</taxon>
        <taxon>Flavobacteriia</taxon>
        <taxon>Flavobacteriales</taxon>
        <taxon>Flavobacteriaceae</taxon>
        <taxon>Tenacibaculum</taxon>
    </lineage>
</organism>
<comment type="caution">
    <text evidence="1">The sequence shown here is derived from an EMBL/GenBank/DDBJ whole genome shotgun (WGS) entry which is preliminary data.</text>
</comment>
<protein>
    <submittedName>
        <fullName evidence="1">Uncharacterized protein</fullName>
    </submittedName>
</protein>
<gene>
    <name evidence="1" type="ORF">T190423A01A_80050</name>
</gene>
<accession>A0ABM9PFV4</accession>
<dbReference type="EMBL" id="CAXJIO010000017">
    <property type="protein sequence ID" value="CAL2104513.1"/>
    <property type="molecule type" value="Genomic_DNA"/>
</dbReference>
<sequence>MEQLTQEITTETYRNYGLEAWGYKKISELEKAFDIDLISILSSNDEDYLQIKKRATQELISGIDRRNKNIGFTELLSDGSDPVMTSVNLSMPMANLKTLAGYKGKEIEQYYKDQGDHFSQLVQQSSKKAMAKNIEGAGLFNISNIASLTTANALLDEIPLIGSIIKGIEAVPGKFINYVSSAIIGGVIWAIGLRPSIISGMVINGTDHNFIVKNWENHNAKDSDLYLKHGKLDEFMADHDGILLSSPDVQIMKRQDISDTDEFEYMVFAGTYVASKNTSLGLGYYGTEGTIVFTNDSKKHPLSFAHQFAVPYSASNGTNIELLDDDSTSIKSLNDRLYDKRKEYVSQTSNNHELTAAINSKHGQQGLILATITDTSLT</sequence>
<dbReference type="RefSeq" id="WP_348718892.1">
    <property type="nucleotide sequence ID" value="NZ_CAXJIO010000017.1"/>
</dbReference>
<proteinExistence type="predicted"/>